<feature type="region of interest" description="Disordered" evidence="3">
    <location>
        <begin position="1"/>
        <end position="29"/>
    </location>
</feature>
<evidence type="ECO:0000256" key="3">
    <source>
        <dbReference type="SAM" id="MobiDB-lite"/>
    </source>
</evidence>
<comment type="similarity">
    <text evidence="1 2">Belongs to the small heat shock protein (HSP20) family.</text>
</comment>
<dbReference type="PANTHER" id="PTHR11527">
    <property type="entry name" value="HEAT-SHOCK PROTEIN 20 FAMILY MEMBER"/>
    <property type="match status" value="1"/>
</dbReference>
<dbReference type="AlphaFoldDB" id="A0A517MHA8"/>
<proteinExistence type="inferred from homology"/>
<keyword evidence="6" id="KW-1185">Reference proteome</keyword>
<dbReference type="InterPro" id="IPR008978">
    <property type="entry name" value="HSP20-like_chaperone"/>
</dbReference>
<feature type="compositionally biased region" description="Basic and acidic residues" evidence="3">
    <location>
        <begin position="9"/>
        <end position="21"/>
    </location>
</feature>
<gene>
    <name evidence="5" type="primary">hspA_5</name>
    <name evidence="5" type="ORF">FF011L_30420</name>
</gene>
<dbReference type="InterPro" id="IPR031107">
    <property type="entry name" value="Small_HSP"/>
</dbReference>
<evidence type="ECO:0000313" key="5">
    <source>
        <dbReference type="EMBL" id="QDS94263.1"/>
    </source>
</evidence>
<dbReference type="RefSeq" id="WP_246109412.1">
    <property type="nucleotide sequence ID" value="NZ_CP036262.1"/>
</dbReference>
<dbReference type="InterPro" id="IPR002068">
    <property type="entry name" value="A-crystallin/Hsp20_dom"/>
</dbReference>
<feature type="domain" description="SHSP" evidence="4">
    <location>
        <begin position="28"/>
        <end position="138"/>
    </location>
</feature>
<evidence type="ECO:0000256" key="2">
    <source>
        <dbReference type="RuleBase" id="RU003616"/>
    </source>
</evidence>
<sequence>MSTTMTTTKRNDSQYKNDLRSHAGNGKSFHPTFQPRFDIWEGDDELILYGDLPGVKSEDLNVQFENRQLTIHGKVERHQDGGETWFCEYGVGDFQRSFTIGEAINSEAISAELHDGVLTLHLPQTDRVKPRRIEVKAK</sequence>
<dbReference type="PROSITE" id="PS01031">
    <property type="entry name" value="SHSP"/>
    <property type="match status" value="1"/>
</dbReference>
<organism evidence="5 6">
    <name type="scientific">Roseimaritima multifibrata</name>
    <dbReference type="NCBI Taxonomy" id="1930274"/>
    <lineage>
        <taxon>Bacteria</taxon>
        <taxon>Pseudomonadati</taxon>
        <taxon>Planctomycetota</taxon>
        <taxon>Planctomycetia</taxon>
        <taxon>Pirellulales</taxon>
        <taxon>Pirellulaceae</taxon>
        <taxon>Roseimaritima</taxon>
    </lineage>
</organism>
<protein>
    <submittedName>
        <fullName evidence="5">Spore protein SP21</fullName>
    </submittedName>
</protein>
<dbReference type="Gene3D" id="2.60.40.790">
    <property type="match status" value="1"/>
</dbReference>
<dbReference type="KEGG" id="rml:FF011L_30420"/>
<dbReference type="SUPFAM" id="SSF49764">
    <property type="entry name" value="HSP20-like chaperones"/>
    <property type="match status" value="1"/>
</dbReference>
<dbReference type="EMBL" id="CP036262">
    <property type="protein sequence ID" value="QDS94263.1"/>
    <property type="molecule type" value="Genomic_DNA"/>
</dbReference>
<accession>A0A517MHA8</accession>
<evidence type="ECO:0000259" key="4">
    <source>
        <dbReference type="PROSITE" id="PS01031"/>
    </source>
</evidence>
<evidence type="ECO:0000256" key="1">
    <source>
        <dbReference type="PROSITE-ProRule" id="PRU00285"/>
    </source>
</evidence>
<evidence type="ECO:0000313" key="6">
    <source>
        <dbReference type="Proteomes" id="UP000320672"/>
    </source>
</evidence>
<dbReference type="Proteomes" id="UP000320672">
    <property type="component" value="Chromosome"/>
</dbReference>
<dbReference type="Pfam" id="PF00011">
    <property type="entry name" value="HSP20"/>
    <property type="match status" value="1"/>
</dbReference>
<name>A0A517MHA8_9BACT</name>
<reference evidence="5 6" key="1">
    <citation type="submission" date="2019-02" db="EMBL/GenBank/DDBJ databases">
        <title>Deep-cultivation of Planctomycetes and their phenomic and genomic characterization uncovers novel biology.</title>
        <authorList>
            <person name="Wiegand S."/>
            <person name="Jogler M."/>
            <person name="Boedeker C."/>
            <person name="Pinto D."/>
            <person name="Vollmers J."/>
            <person name="Rivas-Marin E."/>
            <person name="Kohn T."/>
            <person name="Peeters S.H."/>
            <person name="Heuer A."/>
            <person name="Rast P."/>
            <person name="Oberbeckmann S."/>
            <person name="Bunk B."/>
            <person name="Jeske O."/>
            <person name="Meyerdierks A."/>
            <person name="Storesund J.E."/>
            <person name="Kallscheuer N."/>
            <person name="Luecker S."/>
            <person name="Lage O.M."/>
            <person name="Pohl T."/>
            <person name="Merkel B.J."/>
            <person name="Hornburger P."/>
            <person name="Mueller R.-W."/>
            <person name="Bruemmer F."/>
            <person name="Labrenz M."/>
            <person name="Spormann A.M."/>
            <person name="Op den Camp H."/>
            <person name="Overmann J."/>
            <person name="Amann R."/>
            <person name="Jetten M.S.M."/>
            <person name="Mascher T."/>
            <person name="Medema M.H."/>
            <person name="Devos D.P."/>
            <person name="Kaster A.-K."/>
            <person name="Ovreas L."/>
            <person name="Rohde M."/>
            <person name="Galperin M.Y."/>
            <person name="Jogler C."/>
        </authorList>
    </citation>
    <scope>NUCLEOTIDE SEQUENCE [LARGE SCALE GENOMIC DNA]</scope>
    <source>
        <strain evidence="5 6">FF011L</strain>
    </source>
</reference>
<dbReference type="CDD" id="cd06464">
    <property type="entry name" value="ACD_sHsps-like"/>
    <property type="match status" value="1"/>
</dbReference>